<feature type="transmembrane region" description="Helical" evidence="7">
    <location>
        <begin position="329"/>
        <end position="362"/>
    </location>
</feature>
<dbReference type="InterPro" id="IPR025857">
    <property type="entry name" value="MacB_PCD"/>
</dbReference>
<keyword evidence="3 7" id="KW-0812">Transmembrane</keyword>
<evidence type="ECO:0000313" key="10">
    <source>
        <dbReference type="EMBL" id="OGY86434.1"/>
    </source>
</evidence>
<feature type="transmembrane region" description="Helical" evidence="7">
    <location>
        <begin position="374"/>
        <end position="397"/>
    </location>
</feature>
<comment type="similarity">
    <text evidence="6">Belongs to the ABC-4 integral membrane protein family.</text>
</comment>
<evidence type="ECO:0000256" key="3">
    <source>
        <dbReference type="ARBA" id="ARBA00022692"/>
    </source>
</evidence>
<dbReference type="PANTHER" id="PTHR30572">
    <property type="entry name" value="MEMBRANE COMPONENT OF TRANSPORTER-RELATED"/>
    <property type="match status" value="1"/>
</dbReference>
<comment type="caution">
    <text evidence="10">The sequence shown here is derived from an EMBL/GenBank/DDBJ whole genome shotgun (WGS) entry which is preliminary data.</text>
</comment>
<comment type="subcellular location">
    <subcellularLocation>
        <location evidence="1">Cell membrane</location>
        <topology evidence="1">Multi-pass membrane protein</topology>
    </subcellularLocation>
</comment>
<evidence type="ECO:0000256" key="1">
    <source>
        <dbReference type="ARBA" id="ARBA00004651"/>
    </source>
</evidence>
<feature type="domain" description="ABC3 transporter permease C-terminal" evidence="8">
    <location>
        <begin position="287"/>
        <end position="407"/>
    </location>
</feature>
<feature type="domain" description="MacB-like periplasmic core" evidence="9">
    <location>
        <begin position="22"/>
        <end position="244"/>
    </location>
</feature>
<evidence type="ECO:0000259" key="9">
    <source>
        <dbReference type="Pfam" id="PF12704"/>
    </source>
</evidence>
<evidence type="ECO:0008006" key="12">
    <source>
        <dbReference type="Google" id="ProtNLM"/>
    </source>
</evidence>
<keyword evidence="4 7" id="KW-1133">Transmembrane helix</keyword>
<feature type="transmembrane region" description="Helical" evidence="7">
    <location>
        <begin position="23"/>
        <end position="43"/>
    </location>
</feature>
<proteinExistence type="inferred from homology"/>
<keyword evidence="2" id="KW-1003">Cell membrane</keyword>
<evidence type="ECO:0000259" key="8">
    <source>
        <dbReference type="Pfam" id="PF02687"/>
    </source>
</evidence>
<evidence type="ECO:0000313" key="11">
    <source>
        <dbReference type="Proteomes" id="UP000176420"/>
    </source>
</evidence>
<sequence length="414" mass="44549">MIKIFTYIQTALVQLVKNKGRSILTMLGIIIGIGSVIFIMTLGESAKNFLLSQFSQFGTNVIEVGMQSSMGLDSSADGEKLTLDDVQALKDSAILPELTDIAAGDIVSETFEYKKEKLSANIYGDSPAVFTVNNFKIIQGRAFNASDVASSAKVVVLDGGLAEEVFGTENPVGQKVKIGGRFMRVVGVTEKTSFGPGSFGFQMAYMPISTVKQLFGEEKNRNTVSYMLIQFNKGTDAVSFQNRLSYELRRLHNITDEAENPFMVFSRDQAIRIMDTVLLGIQGFVSAVAGISLLVGGIGIMNIMLVTVKERTKEIGLRKAIGAKNNTVLFQFLIESVVLTTIGGIVGIALGLGLSFGAVALVNVLQPDWGVAFVFVPSALIIACGVSVTIGIIFGLYPAIKAAKLHPIEALRYE</sequence>
<dbReference type="PANTHER" id="PTHR30572:SF4">
    <property type="entry name" value="ABC TRANSPORTER PERMEASE YTRF"/>
    <property type="match status" value="1"/>
</dbReference>
<evidence type="ECO:0000256" key="4">
    <source>
        <dbReference type="ARBA" id="ARBA00022989"/>
    </source>
</evidence>
<accession>A0A1G2BB95</accession>
<dbReference type="Pfam" id="PF12704">
    <property type="entry name" value="MacB_PCD"/>
    <property type="match status" value="1"/>
</dbReference>
<evidence type="ECO:0000256" key="5">
    <source>
        <dbReference type="ARBA" id="ARBA00023136"/>
    </source>
</evidence>
<feature type="transmembrane region" description="Helical" evidence="7">
    <location>
        <begin position="284"/>
        <end position="308"/>
    </location>
</feature>
<evidence type="ECO:0000256" key="6">
    <source>
        <dbReference type="ARBA" id="ARBA00038076"/>
    </source>
</evidence>
<protein>
    <recommendedName>
        <fullName evidence="12">Multidrug ABC transporter substrate-binding protein</fullName>
    </recommendedName>
</protein>
<reference evidence="10 11" key="1">
    <citation type="journal article" date="2016" name="Nat. Commun.">
        <title>Thousands of microbial genomes shed light on interconnected biogeochemical processes in an aquifer system.</title>
        <authorList>
            <person name="Anantharaman K."/>
            <person name="Brown C.T."/>
            <person name="Hug L.A."/>
            <person name="Sharon I."/>
            <person name="Castelle C.J."/>
            <person name="Probst A.J."/>
            <person name="Thomas B.C."/>
            <person name="Singh A."/>
            <person name="Wilkins M.J."/>
            <person name="Karaoz U."/>
            <person name="Brodie E.L."/>
            <person name="Williams K.H."/>
            <person name="Hubbard S.S."/>
            <person name="Banfield J.F."/>
        </authorList>
    </citation>
    <scope>NUCLEOTIDE SEQUENCE [LARGE SCALE GENOMIC DNA]</scope>
</reference>
<evidence type="ECO:0000256" key="7">
    <source>
        <dbReference type="SAM" id="Phobius"/>
    </source>
</evidence>
<dbReference type="EMBL" id="MHKI01000020">
    <property type="protein sequence ID" value="OGY86434.1"/>
    <property type="molecule type" value="Genomic_DNA"/>
</dbReference>
<dbReference type="Proteomes" id="UP000176420">
    <property type="component" value="Unassembled WGS sequence"/>
</dbReference>
<dbReference type="GO" id="GO:0005886">
    <property type="term" value="C:plasma membrane"/>
    <property type="evidence" value="ECO:0007669"/>
    <property type="project" value="UniProtKB-SubCell"/>
</dbReference>
<dbReference type="AlphaFoldDB" id="A0A1G2BB95"/>
<gene>
    <name evidence="10" type="ORF">A2319_01280</name>
</gene>
<dbReference type="GO" id="GO:0022857">
    <property type="term" value="F:transmembrane transporter activity"/>
    <property type="evidence" value="ECO:0007669"/>
    <property type="project" value="TreeGrafter"/>
</dbReference>
<dbReference type="InterPro" id="IPR050250">
    <property type="entry name" value="Macrolide_Exporter_MacB"/>
</dbReference>
<dbReference type="InterPro" id="IPR003838">
    <property type="entry name" value="ABC3_permease_C"/>
</dbReference>
<evidence type="ECO:0000256" key="2">
    <source>
        <dbReference type="ARBA" id="ARBA00022475"/>
    </source>
</evidence>
<dbReference type="Pfam" id="PF02687">
    <property type="entry name" value="FtsX"/>
    <property type="match status" value="1"/>
</dbReference>
<organism evidence="10 11">
    <name type="scientific">Candidatus Kerfeldbacteria bacterium RIFOXYB2_FULL_38_14</name>
    <dbReference type="NCBI Taxonomy" id="1798547"/>
    <lineage>
        <taxon>Bacteria</taxon>
        <taxon>Candidatus Kerfeldiibacteriota</taxon>
    </lineage>
</organism>
<keyword evidence="5 7" id="KW-0472">Membrane</keyword>
<name>A0A1G2BB95_9BACT</name>